<organism evidence="2 3">
    <name type="scientific">Streptomyces lavenduligriseus</name>
    <dbReference type="NCBI Taxonomy" id="67315"/>
    <lineage>
        <taxon>Bacteria</taxon>
        <taxon>Bacillati</taxon>
        <taxon>Actinomycetota</taxon>
        <taxon>Actinomycetes</taxon>
        <taxon>Kitasatosporales</taxon>
        <taxon>Streptomycetaceae</taxon>
        <taxon>Streptomyces</taxon>
    </lineage>
</organism>
<accession>A0ABT0P5N9</accession>
<evidence type="ECO:0000256" key="1">
    <source>
        <dbReference type="SAM" id="MobiDB-lite"/>
    </source>
</evidence>
<reference evidence="2 3" key="1">
    <citation type="submission" date="2022-05" db="EMBL/GenBank/DDBJ databases">
        <title>Genome Resource of Streptomyces lavenduligriseus GA1-1, a Strain with Broad-Spectrum Antifungal Activity against Phytopathogenic Fungi.</title>
        <authorList>
            <person name="Qi D."/>
        </authorList>
    </citation>
    <scope>NUCLEOTIDE SEQUENCE [LARGE SCALE GENOMIC DNA]</scope>
    <source>
        <strain evidence="2 3">GA1-1</strain>
    </source>
</reference>
<dbReference type="RefSeq" id="WP_249493576.1">
    <property type="nucleotide sequence ID" value="NZ_JAMCCK010000120.1"/>
</dbReference>
<sequence>MTAQGQAAHHAAGGEGPPPADMEMYGALTAALETWRDVGSLRPQALVLIEWLATEHAGYRAQILGPDQDGFDSWLRAFGDEVSLAQRHPHPAGPTCVELLTVVASAPLGERAARLAVPFLAYLRPGSELEDAREIALSFALWAGQDLAALMQYDAERIAGYTRARAS</sequence>
<keyword evidence="3" id="KW-1185">Reference proteome</keyword>
<dbReference type="EMBL" id="JAMCCK010000120">
    <property type="protein sequence ID" value="MCL3999044.1"/>
    <property type="molecule type" value="Genomic_DNA"/>
</dbReference>
<feature type="region of interest" description="Disordered" evidence="1">
    <location>
        <begin position="1"/>
        <end position="22"/>
    </location>
</feature>
<feature type="compositionally biased region" description="Low complexity" evidence="1">
    <location>
        <begin position="1"/>
        <end position="11"/>
    </location>
</feature>
<proteinExistence type="predicted"/>
<comment type="caution">
    <text evidence="2">The sequence shown here is derived from an EMBL/GenBank/DDBJ whole genome shotgun (WGS) entry which is preliminary data.</text>
</comment>
<name>A0ABT0P5N9_9ACTN</name>
<evidence type="ECO:0000313" key="3">
    <source>
        <dbReference type="Proteomes" id="UP001202052"/>
    </source>
</evidence>
<gene>
    <name evidence="2" type="ORF">M4438_37100</name>
</gene>
<evidence type="ECO:0000313" key="2">
    <source>
        <dbReference type="EMBL" id="MCL3999044.1"/>
    </source>
</evidence>
<protein>
    <submittedName>
        <fullName evidence="2">Uncharacterized protein</fullName>
    </submittedName>
</protein>
<dbReference type="Proteomes" id="UP001202052">
    <property type="component" value="Unassembled WGS sequence"/>
</dbReference>